<keyword evidence="2" id="KW-1133">Transmembrane helix</keyword>
<evidence type="ECO:0000313" key="3">
    <source>
        <dbReference type="EMBL" id="MCV7169063.1"/>
    </source>
</evidence>
<dbReference type="AlphaFoldDB" id="A0A9X2YJE9"/>
<name>A0A9X2YJE9_9MYCO</name>
<sequence>MTFPGPWPGPQPDPFSAPQFPPQQPPPPPQQWAGPPGWGPPPPPPQWGSPGGPPYGGPPYGGPPYGGPPHGGPPPKRSGRKWIIAAVVGVLAVAGVAGGIWGYQHHQSEKQLAGIRDTVSRFAEASDTADTEKMSALMCAAEAEQFADGMEGTDDGGPIKAGERRAVNFGAISVDGDTATVEVTRPPSPRVTLKLLREGGSWKMCNPA</sequence>
<feature type="compositionally biased region" description="Pro residues" evidence="1">
    <location>
        <begin position="1"/>
        <end position="30"/>
    </location>
</feature>
<gene>
    <name evidence="3" type="ORF">H7I41_03880</name>
</gene>
<reference evidence="3" key="1">
    <citation type="submission" date="2020-07" db="EMBL/GenBank/DDBJ databases">
        <authorList>
            <person name="Pettersson B.M.F."/>
            <person name="Behra P.R.K."/>
            <person name="Ramesh M."/>
            <person name="Das S."/>
            <person name="Dasgupta S."/>
            <person name="Kirsebom L.A."/>
        </authorList>
    </citation>
    <scope>NUCLEOTIDE SEQUENCE</scope>
    <source>
        <strain evidence="3">DSM 44615</strain>
    </source>
</reference>
<feature type="compositionally biased region" description="Pro residues" evidence="1">
    <location>
        <begin position="37"/>
        <end position="76"/>
    </location>
</feature>
<reference evidence="3" key="2">
    <citation type="journal article" date="2022" name="BMC Genomics">
        <title>Comparative genome analysis of mycobacteria focusing on tRNA and non-coding RNA.</title>
        <authorList>
            <person name="Behra P.R.K."/>
            <person name="Pettersson B.M.F."/>
            <person name="Ramesh M."/>
            <person name="Das S."/>
            <person name="Dasgupta S."/>
            <person name="Kirsebom L.A."/>
        </authorList>
    </citation>
    <scope>NUCLEOTIDE SEQUENCE</scope>
    <source>
        <strain evidence="3">DSM 44615</strain>
    </source>
</reference>
<evidence type="ECO:0008006" key="5">
    <source>
        <dbReference type="Google" id="ProtNLM"/>
    </source>
</evidence>
<dbReference type="InterPro" id="IPR032710">
    <property type="entry name" value="NTF2-like_dom_sf"/>
</dbReference>
<protein>
    <recommendedName>
        <fullName evidence="5">DUF4878 domain-containing protein</fullName>
    </recommendedName>
</protein>
<feature type="region of interest" description="Disordered" evidence="1">
    <location>
        <begin position="1"/>
        <end position="77"/>
    </location>
</feature>
<proteinExistence type="predicted"/>
<keyword evidence="4" id="KW-1185">Reference proteome</keyword>
<evidence type="ECO:0000256" key="1">
    <source>
        <dbReference type="SAM" id="MobiDB-lite"/>
    </source>
</evidence>
<dbReference type="Proteomes" id="UP001140293">
    <property type="component" value="Unassembled WGS sequence"/>
</dbReference>
<accession>A0A9X2YJE9</accession>
<comment type="caution">
    <text evidence="3">The sequence shown here is derived from an EMBL/GenBank/DDBJ whole genome shotgun (WGS) entry which is preliminary data.</text>
</comment>
<keyword evidence="2" id="KW-0812">Transmembrane</keyword>
<dbReference type="EMBL" id="JACKSJ010000025">
    <property type="protein sequence ID" value="MCV7169063.1"/>
    <property type="molecule type" value="Genomic_DNA"/>
</dbReference>
<organism evidence="3 4">
    <name type="scientific">[Mycobacterium] manitobense</name>
    <dbReference type="NCBI Taxonomy" id="190147"/>
    <lineage>
        <taxon>Bacteria</taxon>
        <taxon>Bacillati</taxon>
        <taxon>Actinomycetota</taxon>
        <taxon>Actinomycetes</taxon>
        <taxon>Mycobacteriales</taxon>
        <taxon>Mycobacteriaceae</taxon>
        <taxon>Mycolicibacterium</taxon>
    </lineage>
</organism>
<feature type="transmembrane region" description="Helical" evidence="2">
    <location>
        <begin position="82"/>
        <end position="103"/>
    </location>
</feature>
<keyword evidence="2" id="KW-0472">Membrane</keyword>
<evidence type="ECO:0000313" key="4">
    <source>
        <dbReference type="Proteomes" id="UP001140293"/>
    </source>
</evidence>
<dbReference type="RefSeq" id="WP_264011250.1">
    <property type="nucleotide sequence ID" value="NZ_JACKSJ010000025.1"/>
</dbReference>
<evidence type="ECO:0000256" key="2">
    <source>
        <dbReference type="SAM" id="Phobius"/>
    </source>
</evidence>
<dbReference type="SUPFAM" id="SSF54427">
    <property type="entry name" value="NTF2-like"/>
    <property type="match status" value="1"/>
</dbReference>